<dbReference type="GeneID" id="63210692"/>
<dbReference type="Proteomes" id="UP000225965">
    <property type="component" value="Segment"/>
</dbReference>
<gene>
    <name evidence="1" type="primary">150</name>
    <name evidence="1" type="ORF">PBI_MRMAGOO_150</name>
</gene>
<organism evidence="1 2">
    <name type="scientific">Mycobacterium phage MrMagoo</name>
    <dbReference type="NCBI Taxonomy" id="1927020"/>
    <lineage>
        <taxon>Viruses</taxon>
        <taxon>Duplodnaviria</taxon>
        <taxon>Heunggongvirae</taxon>
        <taxon>Uroviricota</taxon>
        <taxon>Caudoviricetes</taxon>
        <taxon>Vilmaviridae</taxon>
        <taxon>Mclasvirinae</taxon>
        <taxon>Reyvirus</taxon>
        <taxon>Reyvirus mrmagoo</taxon>
    </lineage>
</organism>
<accession>A0A1L6BYQ5</accession>
<evidence type="ECO:0000313" key="1">
    <source>
        <dbReference type="EMBL" id="APQ42232.1"/>
    </source>
</evidence>
<reference evidence="1 2" key="1">
    <citation type="submission" date="2016-11" db="EMBL/GenBank/DDBJ databases">
        <authorList>
            <person name="Brown T."/>
            <person name="Davidson K."/>
            <person name="Doll Z."/>
            <person name="Jansson R."/>
            <person name="Janyszek T."/>
            <person name="Lwin C."/>
            <person name="Patil S."/>
            <person name="Piper J."/>
            <person name="Rajendiran N."/>
            <person name="Rittenhouse N.L."/>
            <person name="Younker T.P."/>
            <person name="Zhang J."/>
            <person name="Garlena R.A."/>
            <person name="Russell D.A."/>
            <person name="Pope W.H."/>
            <person name="Jacobs-Sera D."/>
            <person name="Hatfull G.F."/>
        </authorList>
    </citation>
    <scope>NUCLEOTIDE SEQUENCE [LARGE SCALE GENOMIC DNA]</scope>
</reference>
<protein>
    <submittedName>
        <fullName evidence="1">Uncharacterized protein</fullName>
    </submittedName>
</protein>
<dbReference type="RefSeq" id="YP_010014035.1">
    <property type="nucleotide sequence ID" value="NC_053515.1"/>
</dbReference>
<sequence length="84" mass="9370">MALALLKCPQVDMPRHVYSHQRDNCPDAYKIPYHTEADANYAAARINAHRSQGATSSAIAPYRCQCGSWHMSDARRVKVLGRVA</sequence>
<evidence type="ECO:0000313" key="2">
    <source>
        <dbReference type="Proteomes" id="UP000225965"/>
    </source>
</evidence>
<name>A0A1L6BYQ5_9CAUD</name>
<proteinExistence type="predicted"/>
<keyword evidence="2" id="KW-1185">Reference proteome</keyword>
<dbReference type="KEGG" id="vg:63210692"/>
<dbReference type="EMBL" id="KY223999">
    <property type="protein sequence ID" value="APQ42232.1"/>
    <property type="molecule type" value="Genomic_DNA"/>
</dbReference>